<dbReference type="EMBL" id="CM001220">
    <property type="protein sequence ID" value="KEH29574.1"/>
    <property type="molecule type" value="Genomic_DNA"/>
</dbReference>
<reference evidence="3" key="3">
    <citation type="submission" date="2015-04" db="UniProtKB">
        <authorList>
            <consortium name="EnsemblPlants"/>
        </authorList>
    </citation>
    <scope>IDENTIFICATION</scope>
    <source>
        <strain evidence="3">cv. Jemalong A17</strain>
    </source>
</reference>
<dbReference type="AlphaFoldDB" id="A0A072UII0"/>
<reference evidence="1 4" key="1">
    <citation type="journal article" date="2011" name="Nature">
        <title>The Medicago genome provides insight into the evolution of rhizobial symbioses.</title>
        <authorList>
            <person name="Young N.D."/>
            <person name="Debelle F."/>
            <person name="Oldroyd G.E."/>
            <person name="Geurts R."/>
            <person name="Cannon S.B."/>
            <person name="Udvardi M.K."/>
            <person name="Benedito V.A."/>
            <person name="Mayer K.F."/>
            <person name="Gouzy J."/>
            <person name="Schoof H."/>
            <person name="Van de Peer Y."/>
            <person name="Proost S."/>
            <person name="Cook D.R."/>
            <person name="Meyers B.C."/>
            <person name="Spannagl M."/>
            <person name="Cheung F."/>
            <person name="De Mita S."/>
            <person name="Krishnakumar V."/>
            <person name="Gundlach H."/>
            <person name="Zhou S."/>
            <person name="Mudge J."/>
            <person name="Bharti A.K."/>
            <person name="Murray J.D."/>
            <person name="Naoumkina M.A."/>
            <person name="Rosen B."/>
            <person name="Silverstein K.A."/>
            <person name="Tang H."/>
            <person name="Rombauts S."/>
            <person name="Zhao P.X."/>
            <person name="Zhou P."/>
            <person name="Barbe V."/>
            <person name="Bardou P."/>
            <person name="Bechner M."/>
            <person name="Bellec A."/>
            <person name="Berger A."/>
            <person name="Berges H."/>
            <person name="Bidwell S."/>
            <person name="Bisseling T."/>
            <person name="Choisne N."/>
            <person name="Couloux A."/>
            <person name="Denny R."/>
            <person name="Deshpande S."/>
            <person name="Dai X."/>
            <person name="Doyle J.J."/>
            <person name="Dudez A.M."/>
            <person name="Farmer A.D."/>
            <person name="Fouteau S."/>
            <person name="Franken C."/>
            <person name="Gibelin C."/>
            <person name="Gish J."/>
            <person name="Goldstein S."/>
            <person name="Gonzalez A.J."/>
            <person name="Green P.J."/>
            <person name="Hallab A."/>
            <person name="Hartog M."/>
            <person name="Hua A."/>
            <person name="Humphray S.J."/>
            <person name="Jeong D.H."/>
            <person name="Jing Y."/>
            <person name="Jocker A."/>
            <person name="Kenton S.M."/>
            <person name="Kim D.J."/>
            <person name="Klee K."/>
            <person name="Lai H."/>
            <person name="Lang C."/>
            <person name="Lin S."/>
            <person name="Macmil S.L."/>
            <person name="Magdelenat G."/>
            <person name="Matthews L."/>
            <person name="McCorrison J."/>
            <person name="Monaghan E.L."/>
            <person name="Mun J.H."/>
            <person name="Najar F.Z."/>
            <person name="Nicholson C."/>
            <person name="Noirot C."/>
            <person name="O'Bleness M."/>
            <person name="Paule C.R."/>
            <person name="Poulain J."/>
            <person name="Prion F."/>
            <person name="Qin B."/>
            <person name="Qu C."/>
            <person name="Retzel E.F."/>
            <person name="Riddle C."/>
            <person name="Sallet E."/>
            <person name="Samain S."/>
            <person name="Samson N."/>
            <person name="Sanders I."/>
            <person name="Saurat O."/>
            <person name="Scarpelli C."/>
            <person name="Schiex T."/>
            <person name="Segurens B."/>
            <person name="Severin A.J."/>
            <person name="Sherrier D.J."/>
            <person name="Shi R."/>
            <person name="Sims S."/>
            <person name="Singer S.R."/>
            <person name="Sinharoy S."/>
            <person name="Sterck L."/>
            <person name="Viollet A."/>
            <person name="Wang B.B."/>
            <person name="Wang K."/>
            <person name="Wang M."/>
            <person name="Wang X."/>
            <person name="Warfsmann J."/>
            <person name="Weissenbach J."/>
            <person name="White D.D."/>
            <person name="White J.D."/>
            <person name="Wiley G.B."/>
            <person name="Wincker P."/>
            <person name="Xing Y."/>
            <person name="Yang L."/>
            <person name="Yao Z."/>
            <person name="Ying F."/>
            <person name="Zhai J."/>
            <person name="Zhou L."/>
            <person name="Zuber A."/>
            <person name="Denarie J."/>
            <person name="Dixon R.A."/>
            <person name="May G.D."/>
            <person name="Schwartz D.C."/>
            <person name="Rogers J."/>
            <person name="Quetier F."/>
            <person name="Town C.D."/>
            <person name="Roe B.A."/>
        </authorList>
    </citation>
    <scope>NUCLEOTIDE SEQUENCE [LARGE SCALE GENOMIC DNA]</scope>
    <source>
        <strain evidence="1">A17</strain>
        <strain evidence="3 4">cv. Jemalong A17</strain>
    </source>
</reference>
<evidence type="ECO:0000313" key="5">
    <source>
        <dbReference type="Proteomes" id="UP000265566"/>
    </source>
</evidence>
<name>A0A072UII0_MEDTR</name>
<proteinExistence type="predicted"/>
<evidence type="ECO:0000313" key="1">
    <source>
        <dbReference type="EMBL" id="KEH29574.1"/>
    </source>
</evidence>
<dbReference type="HOGENOM" id="CLU_2295870_0_0_1"/>
<reference evidence="2" key="5">
    <citation type="journal article" date="2018" name="Nat. Plants">
        <title>Whole-genome landscape of Medicago truncatula symbiotic genes.</title>
        <authorList>
            <person name="Pecrix Y."/>
            <person name="Gamas P."/>
            <person name="Carrere S."/>
        </authorList>
    </citation>
    <scope>NUCLEOTIDE SEQUENCE</scope>
    <source>
        <tissue evidence="2">Leaves</tissue>
    </source>
</reference>
<evidence type="ECO:0000313" key="4">
    <source>
        <dbReference type="Proteomes" id="UP000002051"/>
    </source>
</evidence>
<dbReference type="EMBL" id="PSQE01000004">
    <property type="protein sequence ID" value="RHN60263.1"/>
    <property type="molecule type" value="Genomic_DNA"/>
</dbReference>
<dbReference type="Proteomes" id="UP000265566">
    <property type="component" value="Chromosome 4"/>
</dbReference>
<gene>
    <name evidence="1" type="ordered locus">MTR_4g045760</name>
    <name evidence="2" type="ORF">MtrunA17_Chr4g0023781</name>
</gene>
<reference evidence="1 4" key="2">
    <citation type="journal article" date="2014" name="BMC Genomics">
        <title>An improved genome release (version Mt4.0) for the model legume Medicago truncatula.</title>
        <authorList>
            <person name="Tang H."/>
            <person name="Krishnakumar V."/>
            <person name="Bidwell S."/>
            <person name="Rosen B."/>
            <person name="Chan A."/>
            <person name="Zhou S."/>
            <person name="Gentzbittel L."/>
            <person name="Childs K.L."/>
            <person name="Yandell M."/>
            <person name="Gundlach H."/>
            <person name="Mayer K.F."/>
            <person name="Schwartz D.C."/>
            <person name="Town C.D."/>
        </authorList>
    </citation>
    <scope>GENOME REANNOTATION</scope>
    <source>
        <strain evidence="1">A17</strain>
        <strain evidence="3 4">cv. Jemalong A17</strain>
    </source>
</reference>
<dbReference type="EnsemblPlants" id="KEH29574">
    <property type="protein sequence ID" value="KEH29574"/>
    <property type="gene ID" value="MTR_4g045760"/>
</dbReference>
<accession>A0A072UII0</accession>
<evidence type="ECO:0000313" key="3">
    <source>
        <dbReference type="EnsemblPlants" id="KEH29574"/>
    </source>
</evidence>
<protein>
    <submittedName>
        <fullName evidence="1 3">Uncharacterized protein</fullName>
    </submittedName>
</protein>
<dbReference type="Gramene" id="rna22540">
    <property type="protein sequence ID" value="RHN60263.1"/>
    <property type="gene ID" value="gene22540"/>
</dbReference>
<sequence length="101" mass="10942">MKGNLIISCAQQDMEVRPKSLESDMNYVPLVVVLDPDASGPNVAVIPDLVATELTIINASDPIAIESTNAIESPKIQHVVISPTSTGYNNEFWGQFLQDES</sequence>
<reference evidence="5" key="4">
    <citation type="journal article" date="2018" name="Nat. Plants">
        <title>Whole-genome landscape of Medicago truncatula symbiotic genes.</title>
        <authorList>
            <person name="Pecrix Y."/>
            <person name="Staton S.E."/>
            <person name="Sallet E."/>
            <person name="Lelandais-Briere C."/>
            <person name="Moreau S."/>
            <person name="Carrere S."/>
            <person name="Blein T."/>
            <person name="Jardinaud M.F."/>
            <person name="Latrasse D."/>
            <person name="Zouine M."/>
            <person name="Zahm M."/>
            <person name="Kreplak J."/>
            <person name="Mayjonade B."/>
            <person name="Satge C."/>
            <person name="Perez M."/>
            <person name="Cauet S."/>
            <person name="Marande W."/>
            <person name="Chantry-Darmon C."/>
            <person name="Lopez-Roques C."/>
            <person name="Bouchez O."/>
            <person name="Berard A."/>
            <person name="Debelle F."/>
            <person name="Munos S."/>
            <person name="Bendahmane A."/>
            <person name="Berges H."/>
            <person name="Niebel A."/>
            <person name="Buitink J."/>
            <person name="Frugier F."/>
            <person name="Benhamed M."/>
            <person name="Crespi M."/>
            <person name="Gouzy J."/>
            <person name="Gamas P."/>
        </authorList>
    </citation>
    <scope>NUCLEOTIDE SEQUENCE [LARGE SCALE GENOMIC DNA]</scope>
    <source>
        <strain evidence="5">cv. Jemalong A17</strain>
    </source>
</reference>
<evidence type="ECO:0000313" key="2">
    <source>
        <dbReference type="EMBL" id="RHN60263.1"/>
    </source>
</evidence>
<keyword evidence="4" id="KW-1185">Reference proteome</keyword>
<dbReference type="Proteomes" id="UP000002051">
    <property type="component" value="Chromosome 4"/>
</dbReference>
<organism evidence="1 4">
    <name type="scientific">Medicago truncatula</name>
    <name type="common">Barrel medic</name>
    <name type="synonym">Medicago tribuloides</name>
    <dbReference type="NCBI Taxonomy" id="3880"/>
    <lineage>
        <taxon>Eukaryota</taxon>
        <taxon>Viridiplantae</taxon>
        <taxon>Streptophyta</taxon>
        <taxon>Embryophyta</taxon>
        <taxon>Tracheophyta</taxon>
        <taxon>Spermatophyta</taxon>
        <taxon>Magnoliopsida</taxon>
        <taxon>eudicotyledons</taxon>
        <taxon>Gunneridae</taxon>
        <taxon>Pentapetalae</taxon>
        <taxon>rosids</taxon>
        <taxon>fabids</taxon>
        <taxon>Fabales</taxon>
        <taxon>Fabaceae</taxon>
        <taxon>Papilionoideae</taxon>
        <taxon>50 kb inversion clade</taxon>
        <taxon>NPAAA clade</taxon>
        <taxon>Hologalegina</taxon>
        <taxon>IRL clade</taxon>
        <taxon>Trifolieae</taxon>
        <taxon>Medicago</taxon>
    </lineage>
</organism>